<sequence>MPYRQKFDTFIRDYDGLGYITNTGNFSDRVVNGSGTVFLNAVSREGQSLEAICQKAAAAFIGVKAEDLLEDVKVFFDELVEDGFLTRGETIAELDANDVRFSYAAIEPKTIKKDFTPVIPRAKESTQDVLEKHFKHKPPSFQAFK</sequence>
<proteinExistence type="predicted"/>
<dbReference type="Pfam" id="PF05402">
    <property type="entry name" value="PqqD"/>
    <property type="match status" value="1"/>
</dbReference>
<protein>
    <submittedName>
        <fullName evidence="1">Radical SAM additional 4Fe4S-binding domain-containing protein</fullName>
    </submittedName>
</protein>
<organism evidence="1 2">
    <name type="scientific">Treponema phagedenis</name>
    <dbReference type="NCBI Taxonomy" id="162"/>
    <lineage>
        <taxon>Bacteria</taxon>
        <taxon>Pseudomonadati</taxon>
        <taxon>Spirochaetota</taxon>
        <taxon>Spirochaetia</taxon>
        <taxon>Spirochaetales</taxon>
        <taxon>Treponemataceae</taxon>
        <taxon>Treponema</taxon>
    </lineage>
</organism>
<dbReference type="InterPro" id="IPR008792">
    <property type="entry name" value="PQQD"/>
</dbReference>
<dbReference type="AlphaFoldDB" id="A0A0B7GUR2"/>
<dbReference type="Proteomes" id="UP000042527">
    <property type="component" value="Unassembled WGS sequence"/>
</dbReference>
<accession>A0A0B7GUR2</accession>
<evidence type="ECO:0000313" key="2">
    <source>
        <dbReference type="Proteomes" id="UP000042527"/>
    </source>
</evidence>
<dbReference type="RefSeq" id="WP_052812613.1">
    <property type="nucleotide sequence ID" value="NZ_CDNC01000026.1"/>
</dbReference>
<keyword evidence="2" id="KW-1185">Reference proteome</keyword>
<gene>
    <name evidence="1" type="ORF">TPHV1_320002</name>
</gene>
<dbReference type="EMBL" id="CDNC01000026">
    <property type="protein sequence ID" value="CEM62399.1"/>
    <property type="molecule type" value="Genomic_DNA"/>
</dbReference>
<reference evidence="2" key="1">
    <citation type="submission" date="2015-01" db="EMBL/GenBank/DDBJ databases">
        <authorList>
            <person name="Manzoor Shahid"/>
            <person name="Zubair Saima"/>
        </authorList>
    </citation>
    <scope>NUCLEOTIDE SEQUENCE [LARGE SCALE GENOMIC DNA]</scope>
    <source>
        <strain evidence="2">V1</strain>
    </source>
</reference>
<evidence type="ECO:0000313" key="1">
    <source>
        <dbReference type="EMBL" id="CEM62399.1"/>
    </source>
</evidence>
<name>A0A0B7GUR2_TREPH</name>